<protein>
    <submittedName>
        <fullName evidence="1">Uncharacterized protein</fullName>
    </submittedName>
</protein>
<evidence type="ECO:0000313" key="1">
    <source>
        <dbReference type="EMBL" id="VDZ64551.1"/>
    </source>
</evidence>
<proteinExistence type="predicted"/>
<reference evidence="1 2" key="1">
    <citation type="submission" date="2018-12" db="EMBL/GenBank/DDBJ databases">
        <authorList>
            <consortium name="Pathogen Informatics"/>
        </authorList>
    </citation>
    <scope>NUCLEOTIDE SEQUENCE [LARGE SCALE GENOMIC DNA]</scope>
    <source>
        <strain evidence="1 2">NCTC11214</strain>
    </source>
</reference>
<dbReference type="KEGG" id="sof:NCTC11214_05033"/>
<dbReference type="Proteomes" id="UP000281391">
    <property type="component" value="Chromosome"/>
</dbReference>
<organism evidence="1 2">
    <name type="scientific">Serratia odorifera</name>
    <dbReference type="NCBI Taxonomy" id="618"/>
    <lineage>
        <taxon>Bacteria</taxon>
        <taxon>Pseudomonadati</taxon>
        <taxon>Pseudomonadota</taxon>
        <taxon>Gammaproteobacteria</taxon>
        <taxon>Enterobacterales</taxon>
        <taxon>Yersiniaceae</taxon>
        <taxon>Serratia</taxon>
    </lineage>
</organism>
<sequence length="84" mass="9314">MVKSLFGRMKKNNLTSLISRCNEGSLSDSQFLAVSYPFLQNFRYYAVLSAAHFILSPSGEARHSNVAVRSLHSLAYIGSKEAKT</sequence>
<dbReference type="EMBL" id="LR134117">
    <property type="protein sequence ID" value="VDZ64551.1"/>
    <property type="molecule type" value="Genomic_DNA"/>
</dbReference>
<dbReference type="AlphaFoldDB" id="A0A3S4DQP7"/>
<accession>A0A3S4DQP7</accession>
<gene>
    <name evidence="1" type="ORF">NCTC11214_05033</name>
</gene>
<evidence type="ECO:0000313" key="2">
    <source>
        <dbReference type="Proteomes" id="UP000281391"/>
    </source>
</evidence>
<name>A0A3S4DQP7_SEROD</name>